<dbReference type="GO" id="GO:0003677">
    <property type="term" value="F:DNA binding"/>
    <property type="evidence" value="ECO:0007669"/>
    <property type="project" value="UniProtKB-UniRule"/>
</dbReference>
<keyword evidence="2" id="KW-0902">Two-component regulatory system</keyword>
<dbReference type="Pfam" id="PF00486">
    <property type="entry name" value="Trans_reg_C"/>
    <property type="match status" value="1"/>
</dbReference>
<dbReference type="SUPFAM" id="SSF48452">
    <property type="entry name" value="TPR-like"/>
    <property type="match status" value="3"/>
</dbReference>
<evidence type="ECO:0000313" key="9">
    <source>
        <dbReference type="EMBL" id="SEO96354.1"/>
    </source>
</evidence>
<feature type="compositionally biased region" description="Basic and acidic residues" evidence="7">
    <location>
        <begin position="1"/>
        <end position="20"/>
    </location>
</feature>
<keyword evidence="4 6" id="KW-0238">DNA-binding</keyword>
<dbReference type="InterPro" id="IPR016032">
    <property type="entry name" value="Sig_transdc_resp-reg_C-effctor"/>
</dbReference>
<dbReference type="SMART" id="SM01043">
    <property type="entry name" value="BTAD"/>
    <property type="match status" value="1"/>
</dbReference>
<dbReference type="InterPro" id="IPR019734">
    <property type="entry name" value="TPR_rpt"/>
</dbReference>
<evidence type="ECO:0000256" key="7">
    <source>
        <dbReference type="SAM" id="MobiDB-lite"/>
    </source>
</evidence>
<dbReference type="PANTHER" id="PTHR35807:SF1">
    <property type="entry name" value="TRANSCRIPTIONAL REGULATOR REDD"/>
    <property type="match status" value="1"/>
</dbReference>
<dbReference type="SMART" id="SM00862">
    <property type="entry name" value="Trans_reg_C"/>
    <property type="match status" value="1"/>
</dbReference>
<dbReference type="InterPro" id="IPR001867">
    <property type="entry name" value="OmpR/PhoB-type_DNA-bd"/>
</dbReference>
<feature type="domain" description="OmpR/PhoB-type" evidence="8">
    <location>
        <begin position="46"/>
        <end position="150"/>
    </location>
</feature>
<accession>A0A1H8U0G1</accession>
<evidence type="ECO:0000256" key="1">
    <source>
        <dbReference type="ARBA" id="ARBA00005820"/>
    </source>
</evidence>
<dbReference type="InterPro" id="IPR036388">
    <property type="entry name" value="WH-like_DNA-bd_sf"/>
</dbReference>
<keyword evidence="3" id="KW-0805">Transcription regulation</keyword>
<evidence type="ECO:0000313" key="10">
    <source>
        <dbReference type="Proteomes" id="UP000181951"/>
    </source>
</evidence>
<dbReference type="EMBL" id="FODD01000061">
    <property type="protein sequence ID" value="SEO96354.1"/>
    <property type="molecule type" value="Genomic_DNA"/>
</dbReference>
<evidence type="ECO:0000256" key="5">
    <source>
        <dbReference type="ARBA" id="ARBA00023163"/>
    </source>
</evidence>
<evidence type="ECO:0000259" key="8">
    <source>
        <dbReference type="PROSITE" id="PS51755"/>
    </source>
</evidence>
<evidence type="ECO:0000256" key="2">
    <source>
        <dbReference type="ARBA" id="ARBA00023012"/>
    </source>
</evidence>
<evidence type="ECO:0000256" key="3">
    <source>
        <dbReference type="ARBA" id="ARBA00023015"/>
    </source>
</evidence>
<gene>
    <name evidence="9" type="ORF">SAMN05216267_106123</name>
</gene>
<dbReference type="InterPro" id="IPR027417">
    <property type="entry name" value="P-loop_NTPase"/>
</dbReference>
<feature type="compositionally biased region" description="Gly residues" evidence="7">
    <location>
        <begin position="23"/>
        <end position="48"/>
    </location>
</feature>
<dbReference type="Pfam" id="PF00931">
    <property type="entry name" value="NB-ARC"/>
    <property type="match status" value="1"/>
</dbReference>
<dbReference type="SMART" id="SM00028">
    <property type="entry name" value="TPR"/>
    <property type="match status" value="6"/>
</dbReference>
<sequence length="980" mass="104144">MDADGRCRGGGERWGARVDDVTGGAGAGAGGAGAGGAGTRPGADGDGGGLRDGLTVHLLGPVRALLDGRDVALGPPLQRAVFTVLAVRRDQVVDRGELIDAVWGEALPGNPEGAVHTYVAGLRRALEPVRVRRSPGRFVQSHPSGYRLVLPDAAATDLARFERLADEGRAAVRAGRPDAAERLFGEALALFHGSVLGGVPGPFAQVRRDWLAGARQSLAEDRAEVLLRQGRYREAADEARLLADGEPLRERPWALLMTALYRDGRQAEALAAYERARAASAELLGLDPGPLLGGLRQRIVVADPALLPDGGAEAAAAGAGRPGRWVDLPRDAGHFTGRAAEVARVAAAVGRGVCAIDGMAGVGKTTLAVHVAQRLAERCPDARLYVDLHGHTPGRPPVTAAAALERLLLAVGVPGERIPAAEEDRAALWRARLAGQRALLVLDNAVDTGQVRPLLPGSVSCLVLVTSRRRLTGLDASVSLSLGVLPLEEAQALFAAVAGPERVAAEPAAAEAVVRACGLLPLAVQIAAARLRHRPAWTVAHLRDRLAVEERRLDELAAEDRSVEAAFALSYRALDAAERRMFRLLGVFPGAVVGLDAAAALCGLDVVAADRLLQGLVDCQLLDEPHPGRYRLHDLLRAYAARECGRTDGDADRRAALGRLVGFYLATVDGAEQLLRPQRLDRADAAPPGAGVAFADRAAALAWLDAERAVFAPLIGAAARDGRDRQAWQLARCLWGFFEARGHWTDWIACHELALPSARLLGDRLAQARLLVGLGVAEHHLRHYESAVGRYRAALALMREAGFRNGEAGVLTNLGNTLRRMGRTAEAIDCQEQSLATCQAVADQAGESIALANLGDLYRDAGRLRQSLDVQEQALAMFRKWGERRWEGSVLDGLARTHLAAGGAEQALVHGREALECRCAGGDRAGEAETLDLLARIRLERGEPGTAREDWRRALAVAEELDMPLAGDIRRRLRELPPGG</sequence>
<dbReference type="Proteomes" id="UP000181951">
    <property type="component" value="Unassembled WGS sequence"/>
</dbReference>
<dbReference type="SUPFAM" id="SSF52540">
    <property type="entry name" value="P-loop containing nucleoside triphosphate hydrolases"/>
    <property type="match status" value="1"/>
</dbReference>
<protein>
    <submittedName>
        <fullName evidence="9">DNA-binding transcriptional activator of the SARP family</fullName>
    </submittedName>
</protein>
<dbReference type="InterPro" id="IPR002182">
    <property type="entry name" value="NB-ARC"/>
</dbReference>
<dbReference type="Gene3D" id="1.25.40.10">
    <property type="entry name" value="Tetratricopeptide repeat domain"/>
    <property type="match status" value="2"/>
</dbReference>
<reference evidence="9 10" key="1">
    <citation type="submission" date="2016-10" db="EMBL/GenBank/DDBJ databases">
        <authorList>
            <person name="de Groot N.N."/>
        </authorList>
    </citation>
    <scope>NUCLEOTIDE SEQUENCE [LARGE SCALE GENOMIC DNA]</scope>
    <source>
        <strain evidence="9 10">CGMCC 4.2026</strain>
    </source>
</reference>
<comment type="similarity">
    <text evidence="1">Belongs to the AfsR/DnrI/RedD regulatory family.</text>
</comment>
<dbReference type="GO" id="GO:0043531">
    <property type="term" value="F:ADP binding"/>
    <property type="evidence" value="ECO:0007669"/>
    <property type="project" value="InterPro"/>
</dbReference>
<feature type="region of interest" description="Disordered" evidence="7">
    <location>
        <begin position="1"/>
        <end position="48"/>
    </location>
</feature>
<dbReference type="GO" id="GO:0000160">
    <property type="term" value="P:phosphorelay signal transduction system"/>
    <property type="evidence" value="ECO:0007669"/>
    <property type="project" value="UniProtKB-KW"/>
</dbReference>
<keyword evidence="5" id="KW-0804">Transcription</keyword>
<dbReference type="CDD" id="cd15831">
    <property type="entry name" value="BTAD"/>
    <property type="match status" value="1"/>
</dbReference>
<dbReference type="InterPro" id="IPR011990">
    <property type="entry name" value="TPR-like_helical_dom_sf"/>
</dbReference>
<dbReference type="Gene3D" id="3.40.50.300">
    <property type="entry name" value="P-loop containing nucleotide triphosphate hydrolases"/>
    <property type="match status" value="1"/>
</dbReference>
<dbReference type="STRING" id="310780.SAMN05216267_106123"/>
<feature type="DNA-binding region" description="OmpR/PhoB-type" evidence="6">
    <location>
        <begin position="46"/>
        <end position="150"/>
    </location>
</feature>
<organism evidence="9 10">
    <name type="scientific">Actinacidiphila rubida</name>
    <dbReference type="NCBI Taxonomy" id="310780"/>
    <lineage>
        <taxon>Bacteria</taxon>
        <taxon>Bacillati</taxon>
        <taxon>Actinomycetota</taxon>
        <taxon>Actinomycetes</taxon>
        <taxon>Kitasatosporales</taxon>
        <taxon>Streptomycetaceae</taxon>
        <taxon>Actinacidiphila</taxon>
    </lineage>
</organism>
<proteinExistence type="inferred from homology"/>
<dbReference type="Gene3D" id="1.10.10.10">
    <property type="entry name" value="Winged helix-like DNA-binding domain superfamily/Winged helix DNA-binding domain"/>
    <property type="match status" value="2"/>
</dbReference>
<dbReference type="InterPro" id="IPR051677">
    <property type="entry name" value="AfsR-DnrI-RedD_regulator"/>
</dbReference>
<dbReference type="AlphaFoldDB" id="A0A1H8U0G1"/>
<name>A0A1H8U0G1_9ACTN</name>
<dbReference type="PRINTS" id="PR00364">
    <property type="entry name" value="DISEASERSIST"/>
</dbReference>
<keyword evidence="10" id="KW-1185">Reference proteome</keyword>
<dbReference type="Pfam" id="PF13424">
    <property type="entry name" value="TPR_12"/>
    <property type="match status" value="1"/>
</dbReference>
<dbReference type="SUPFAM" id="SSF46894">
    <property type="entry name" value="C-terminal effector domain of the bipartite response regulators"/>
    <property type="match status" value="1"/>
</dbReference>
<dbReference type="PROSITE" id="PS51755">
    <property type="entry name" value="OMPR_PHOB"/>
    <property type="match status" value="1"/>
</dbReference>
<evidence type="ECO:0000256" key="4">
    <source>
        <dbReference type="ARBA" id="ARBA00023125"/>
    </source>
</evidence>
<evidence type="ECO:0000256" key="6">
    <source>
        <dbReference type="PROSITE-ProRule" id="PRU01091"/>
    </source>
</evidence>
<dbReference type="GO" id="GO:0006355">
    <property type="term" value="P:regulation of DNA-templated transcription"/>
    <property type="evidence" value="ECO:0007669"/>
    <property type="project" value="InterPro"/>
</dbReference>
<dbReference type="InterPro" id="IPR005158">
    <property type="entry name" value="BTAD"/>
</dbReference>
<dbReference type="Pfam" id="PF03704">
    <property type="entry name" value="BTAD"/>
    <property type="match status" value="1"/>
</dbReference>
<dbReference type="OrthoDB" id="581105at2"/>
<dbReference type="PANTHER" id="PTHR35807">
    <property type="entry name" value="TRANSCRIPTIONAL REGULATOR REDD-RELATED"/>
    <property type="match status" value="1"/>
</dbReference>